<evidence type="ECO:0000313" key="1">
    <source>
        <dbReference type="EMBL" id="MPM83534.1"/>
    </source>
</evidence>
<dbReference type="AlphaFoldDB" id="A0A645D2L7"/>
<comment type="caution">
    <text evidence="1">The sequence shown here is derived from an EMBL/GenBank/DDBJ whole genome shotgun (WGS) entry which is preliminary data.</text>
</comment>
<proteinExistence type="predicted"/>
<reference evidence="1" key="1">
    <citation type="submission" date="2019-08" db="EMBL/GenBank/DDBJ databases">
        <authorList>
            <person name="Kucharzyk K."/>
            <person name="Murdoch R.W."/>
            <person name="Higgins S."/>
            <person name="Loffler F."/>
        </authorList>
    </citation>
    <scope>NUCLEOTIDE SEQUENCE</scope>
</reference>
<gene>
    <name evidence="1" type="ORF">SDC9_130598</name>
</gene>
<sequence>MLNQLDQLHRVLAPGAAQHGDIIQHRKAAAAEKLLHHDLVHRDGAAADACGRVGNIHQFKQTLQASVLPVKAVHHRDHAVKPGRYIKPAATRQPALGIAKQRA</sequence>
<name>A0A645D2L7_9ZZZZ</name>
<organism evidence="1">
    <name type="scientific">bioreactor metagenome</name>
    <dbReference type="NCBI Taxonomy" id="1076179"/>
    <lineage>
        <taxon>unclassified sequences</taxon>
        <taxon>metagenomes</taxon>
        <taxon>ecological metagenomes</taxon>
    </lineage>
</organism>
<protein>
    <submittedName>
        <fullName evidence="1">Uncharacterized protein</fullName>
    </submittedName>
</protein>
<dbReference type="EMBL" id="VSSQ01032308">
    <property type="protein sequence ID" value="MPM83534.1"/>
    <property type="molecule type" value="Genomic_DNA"/>
</dbReference>
<accession>A0A645D2L7</accession>